<evidence type="ECO:0000256" key="2">
    <source>
        <dbReference type="ARBA" id="ARBA00022734"/>
    </source>
</evidence>
<gene>
    <name evidence="4" type="ORF">MERR_LOCUS7573</name>
</gene>
<dbReference type="Gene3D" id="2.100.10.30">
    <property type="entry name" value="Jacalin-like lectin domain"/>
    <property type="match status" value="2"/>
</dbReference>
<name>A0A6D2I4P1_9BRAS</name>
<dbReference type="Pfam" id="PF01419">
    <property type="entry name" value="Jacalin"/>
    <property type="match status" value="2"/>
</dbReference>
<comment type="caution">
    <text evidence="4">The sequence shown here is derived from an EMBL/GenBank/DDBJ whole genome shotgun (WGS) entry which is preliminary data.</text>
</comment>
<reference evidence="4" key="1">
    <citation type="submission" date="2020-01" db="EMBL/GenBank/DDBJ databases">
        <authorList>
            <person name="Mishra B."/>
        </authorList>
    </citation>
    <scope>NUCLEOTIDE SEQUENCE [LARGE SCALE GENOMIC DNA]</scope>
</reference>
<keyword evidence="2" id="KW-0430">Lectin</keyword>
<dbReference type="PROSITE" id="PS51752">
    <property type="entry name" value="JACALIN_LECTIN"/>
    <property type="match status" value="2"/>
</dbReference>
<feature type="domain" description="Jacalin-type lectin" evidence="3">
    <location>
        <begin position="1"/>
        <end position="45"/>
    </location>
</feature>
<dbReference type="AlphaFoldDB" id="A0A6D2I4P1"/>
<dbReference type="SMART" id="SM00915">
    <property type="entry name" value="Jacalin"/>
    <property type="match status" value="1"/>
</dbReference>
<evidence type="ECO:0000256" key="1">
    <source>
        <dbReference type="ARBA" id="ARBA00006568"/>
    </source>
</evidence>
<dbReference type="InterPro" id="IPR001229">
    <property type="entry name" value="Jacalin-like_lectin_dom"/>
</dbReference>
<accession>A0A6D2I4P1</accession>
<dbReference type="InterPro" id="IPR036404">
    <property type="entry name" value="Jacalin-like_lectin_dom_sf"/>
</dbReference>
<dbReference type="PANTHER" id="PTHR47293">
    <property type="entry name" value="JACALIN-RELATED LECTIN 3"/>
    <property type="match status" value="1"/>
</dbReference>
<proteinExistence type="inferred from homology"/>
<organism evidence="4 5">
    <name type="scientific">Microthlaspi erraticum</name>
    <dbReference type="NCBI Taxonomy" id="1685480"/>
    <lineage>
        <taxon>Eukaryota</taxon>
        <taxon>Viridiplantae</taxon>
        <taxon>Streptophyta</taxon>
        <taxon>Embryophyta</taxon>
        <taxon>Tracheophyta</taxon>
        <taxon>Spermatophyta</taxon>
        <taxon>Magnoliopsida</taxon>
        <taxon>eudicotyledons</taxon>
        <taxon>Gunneridae</taxon>
        <taxon>Pentapetalae</taxon>
        <taxon>rosids</taxon>
        <taxon>malvids</taxon>
        <taxon>Brassicales</taxon>
        <taxon>Brassicaceae</taxon>
        <taxon>Coluteocarpeae</taxon>
        <taxon>Microthlaspi</taxon>
    </lineage>
</organism>
<dbReference type="OrthoDB" id="4325201at2759"/>
<dbReference type="PANTHER" id="PTHR47293:SF66">
    <property type="entry name" value="JACALIN-RELATED LECTIN 11-RELATED"/>
    <property type="match status" value="1"/>
</dbReference>
<feature type="domain" description="Jacalin-type lectin" evidence="3">
    <location>
        <begin position="48"/>
        <end position="182"/>
    </location>
</feature>
<dbReference type="SUPFAM" id="SSF51101">
    <property type="entry name" value="Mannose-binding lectins"/>
    <property type="match status" value="2"/>
</dbReference>
<evidence type="ECO:0000313" key="5">
    <source>
        <dbReference type="Proteomes" id="UP000467841"/>
    </source>
</evidence>
<dbReference type="GO" id="GO:0030246">
    <property type="term" value="F:carbohydrate binding"/>
    <property type="evidence" value="ECO:0007669"/>
    <property type="project" value="UniProtKB-KW"/>
</dbReference>
<sequence>MKISKLMGNGKRGTKFSLGCNGMKIIWFHGYAKKNLNSLGAYFTTLSFTNLELKGNCNANHWDDGTFQGVRKVSVHYDDTINSITFEYENEGKVETRDHGLKAEVIGKYAERGNSSKTVVTRLLIRSLTIKTSKERTSPTFGNAVGDNLVDFVLESKGCALVGFYGWCSYGLVHSLGAYSYPMPFVQDPAKLEA</sequence>
<evidence type="ECO:0000313" key="4">
    <source>
        <dbReference type="EMBL" id="CAA7020338.1"/>
    </source>
</evidence>
<protein>
    <recommendedName>
        <fullName evidence="3">Jacalin-type lectin domain-containing protein</fullName>
    </recommendedName>
</protein>
<dbReference type="EMBL" id="CACVBM020000543">
    <property type="protein sequence ID" value="CAA7020338.1"/>
    <property type="molecule type" value="Genomic_DNA"/>
</dbReference>
<evidence type="ECO:0000259" key="3">
    <source>
        <dbReference type="PROSITE" id="PS51752"/>
    </source>
</evidence>
<dbReference type="Proteomes" id="UP000467841">
    <property type="component" value="Unassembled WGS sequence"/>
</dbReference>
<comment type="similarity">
    <text evidence="1">Belongs to the jacalin lectin family.</text>
</comment>
<keyword evidence="5" id="KW-1185">Reference proteome</keyword>